<keyword evidence="2" id="KW-1185">Reference proteome</keyword>
<accession>A0A9P8CCG9</accession>
<gene>
    <name evidence="1" type="ORF">BJ878DRAFT_393209</name>
</gene>
<comment type="caution">
    <text evidence="1">The sequence shown here is derived from an EMBL/GenBank/DDBJ whole genome shotgun (WGS) entry which is preliminary data.</text>
</comment>
<organism evidence="1 2">
    <name type="scientific">Calycina marina</name>
    <dbReference type="NCBI Taxonomy" id="1763456"/>
    <lineage>
        <taxon>Eukaryota</taxon>
        <taxon>Fungi</taxon>
        <taxon>Dikarya</taxon>
        <taxon>Ascomycota</taxon>
        <taxon>Pezizomycotina</taxon>
        <taxon>Leotiomycetes</taxon>
        <taxon>Helotiales</taxon>
        <taxon>Pezizellaceae</taxon>
        <taxon>Calycina</taxon>
    </lineage>
</organism>
<dbReference type="OrthoDB" id="5305418at2759"/>
<dbReference type="InterPro" id="IPR035186">
    <property type="entry name" value="DUF5308"/>
</dbReference>
<evidence type="ECO:0000313" key="2">
    <source>
        <dbReference type="Proteomes" id="UP000887226"/>
    </source>
</evidence>
<dbReference type="AlphaFoldDB" id="A0A9P8CCG9"/>
<feature type="non-terminal residue" evidence="1">
    <location>
        <position position="1"/>
    </location>
</feature>
<dbReference type="Proteomes" id="UP000887226">
    <property type="component" value="Unassembled WGS sequence"/>
</dbReference>
<protein>
    <submittedName>
        <fullName evidence="1">Uncharacterized protein</fullName>
    </submittedName>
</protein>
<sequence length="165" mass="17558">ISYHLSDRALPPLLSSTASQAQPASSISPADEQMQALTTVAINAYNSAARLGLGIPQRIMIESRHRGPVILHSYINPPDLSEALVNGAAPTEEVQEGASEALVNGAAPTEVQDESSEDEYSSVSQPPLLIASVIAHSATDTTSARKAAAKLERVGRNFQQEWTRE</sequence>
<proteinExistence type="predicted"/>
<dbReference type="EMBL" id="MU254134">
    <property type="protein sequence ID" value="KAG9241949.1"/>
    <property type="molecule type" value="Genomic_DNA"/>
</dbReference>
<dbReference type="Pfam" id="PF17233">
    <property type="entry name" value="DUF5308"/>
    <property type="match status" value="1"/>
</dbReference>
<reference evidence="1" key="1">
    <citation type="journal article" date="2021" name="IMA Fungus">
        <title>Genomic characterization of three marine fungi, including Emericellopsis atlantica sp. nov. with signatures of a generalist lifestyle and marine biomass degradation.</title>
        <authorList>
            <person name="Hagestad O.C."/>
            <person name="Hou L."/>
            <person name="Andersen J.H."/>
            <person name="Hansen E.H."/>
            <person name="Altermark B."/>
            <person name="Li C."/>
            <person name="Kuhnert E."/>
            <person name="Cox R.J."/>
            <person name="Crous P.W."/>
            <person name="Spatafora J.W."/>
            <person name="Lail K."/>
            <person name="Amirebrahimi M."/>
            <person name="Lipzen A."/>
            <person name="Pangilinan J."/>
            <person name="Andreopoulos W."/>
            <person name="Hayes R.D."/>
            <person name="Ng V."/>
            <person name="Grigoriev I.V."/>
            <person name="Jackson S.A."/>
            <person name="Sutton T.D.S."/>
            <person name="Dobson A.D.W."/>
            <person name="Rama T."/>
        </authorList>
    </citation>
    <scope>NUCLEOTIDE SEQUENCE</scope>
    <source>
        <strain evidence="1">TRa3180A</strain>
    </source>
</reference>
<name>A0A9P8CCG9_9HELO</name>
<feature type="non-terminal residue" evidence="1">
    <location>
        <position position="165"/>
    </location>
</feature>
<evidence type="ECO:0000313" key="1">
    <source>
        <dbReference type="EMBL" id="KAG9241949.1"/>
    </source>
</evidence>